<dbReference type="SMART" id="SM00642">
    <property type="entry name" value="Aamy"/>
    <property type="match status" value="1"/>
</dbReference>
<dbReference type="Pfam" id="PF21702">
    <property type="entry name" value="GLGE_C"/>
    <property type="match status" value="1"/>
</dbReference>
<organism evidence="9 10">
    <name type="scientific">Parvularcula dongshanensis</name>
    <dbReference type="NCBI Taxonomy" id="1173995"/>
    <lineage>
        <taxon>Bacteria</taxon>
        <taxon>Pseudomonadati</taxon>
        <taxon>Pseudomonadota</taxon>
        <taxon>Alphaproteobacteria</taxon>
        <taxon>Parvularculales</taxon>
        <taxon>Parvularculaceae</taxon>
        <taxon>Parvularcula</taxon>
    </lineage>
</organism>
<feature type="domain" description="Glycosyl hydrolase family 13 catalytic" evidence="8">
    <location>
        <begin position="620"/>
        <end position="962"/>
    </location>
</feature>
<feature type="binding site" evidence="6">
    <location>
        <position position="672"/>
    </location>
    <ligand>
        <name>alpha-maltose 1-phosphate</name>
        <dbReference type="ChEBI" id="CHEBI:63576"/>
    </ligand>
</feature>
<dbReference type="Gene3D" id="3.20.20.80">
    <property type="entry name" value="Glycosidases"/>
    <property type="match status" value="2"/>
</dbReference>
<comment type="catalytic activity">
    <reaction evidence="5 6">
        <text>alpha-maltose 1-phosphate + [(1-&gt;4)-alpha-D-glucosyl](n) = [(1-&gt;4)-alpha-D-glucosyl](n+2) + phosphate</text>
        <dbReference type="Rhea" id="RHEA:42692"/>
        <dbReference type="Rhea" id="RHEA-COMP:9584"/>
        <dbReference type="Rhea" id="RHEA-COMP:10183"/>
        <dbReference type="ChEBI" id="CHEBI:15444"/>
        <dbReference type="ChEBI" id="CHEBI:43474"/>
        <dbReference type="ChEBI" id="CHEBI:63576"/>
        <dbReference type="EC" id="2.4.99.16"/>
    </reaction>
</comment>
<evidence type="ECO:0000256" key="3">
    <source>
        <dbReference type="ARBA" id="ARBA00022679"/>
    </source>
</evidence>
<evidence type="ECO:0000256" key="4">
    <source>
        <dbReference type="ARBA" id="ARBA00023277"/>
    </source>
</evidence>
<dbReference type="AlphaFoldDB" id="A0A840I4W0"/>
<dbReference type="EC" id="2.4.99.16" evidence="6"/>
<dbReference type="InterPro" id="IPR017853">
    <property type="entry name" value="GH"/>
</dbReference>
<keyword evidence="4 6" id="KW-0119">Carbohydrate metabolism</keyword>
<dbReference type="Gene3D" id="2.60.40.1180">
    <property type="entry name" value="Golgi alpha-mannosidase II"/>
    <property type="match status" value="1"/>
</dbReference>
<comment type="function">
    <text evidence="6">Maltosyltransferase that uses maltose 1-phosphate (M1P) as the sugar donor to elongate linear or branched alpha-(1-&gt;4)-glucans. Is involved in a branched alpha-glucan biosynthetic pathway from trehalose, together with TreS, Mak and GlgB.</text>
</comment>
<dbReference type="InterPro" id="IPR026585">
    <property type="entry name" value="GlgE"/>
</dbReference>
<dbReference type="InterPro" id="IPR013780">
    <property type="entry name" value="Glyco_hydro_b"/>
</dbReference>
<evidence type="ECO:0000313" key="10">
    <source>
        <dbReference type="Proteomes" id="UP000563524"/>
    </source>
</evidence>
<dbReference type="InterPro" id="IPR006047">
    <property type="entry name" value="GH13_cat_dom"/>
</dbReference>
<dbReference type="Proteomes" id="UP000563524">
    <property type="component" value="Unassembled WGS sequence"/>
</dbReference>
<feature type="region of interest" description="Disordered" evidence="7">
    <location>
        <begin position="1"/>
        <end position="44"/>
    </location>
</feature>
<feature type="active site" description="Proton donor" evidence="6">
    <location>
        <position position="832"/>
    </location>
</feature>
<dbReference type="PANTHER" id="PTHR47786">
    <property type="entry name" value="ALPHA-1,4-GLUCAN:MALTOSE-1-PHOSPHATE MALTOSYLTRANSFERASE"/>
    <property type="match status" value="1"/>
</dbReference>
<comment type="caution">
    <text evidence="6">Lacks conserved residue(s) required for the propagation of feature annotation.</text>
</comment>
<evidence type="ECO:0000313" key="9">
    <source>
        <dbReference type="EMBL" id="MBB4659060.1"/>
    </source>
</evidence>
<comment type="caution">
    <text evidence="9">The sequence shown here is derived from an EMBL/GenBank/DDBJ whole genome shotgun (WGS) entry which is preliminary data.</text>
</comment>
<gene>
    <name evidence="6" type="primary">glgE</name>
    <name evidence="9" type="ORF">GGQ59_001574</name>
</gene>
<dbReference type="GO" id="GO:0030979">
    <property type="term" value="P:alpha-glucan biosynthetic process"/>
    <property type="evidence" value="ECO:0007669"/>
    <property type="project" value="UniProtKB-UniRule"/>
</dbReference>
<name>A0A840I4W0_9PROT</name>
<dbReference type="SUPFAM" id="SSF51445">
    <property type="entry name" value="(Trans)glycosidases"/>
    <property type="match status" value="1"/>
</dbReference>
<dbReference type="Gene3D" id="2.60.40.10">
    <property type="entry name" value="Immunoglobulins"/>
    <property type="match status" value="1"/>
</dbReference>
<keyword evidence="10" id="KW-1185">Reference proteome</keyword>
<keyword evidence="2 6" id="KW-0328">Glycosyltransferase</keyword>
<protein>
    <recommendedName>
        <fullName evidence="6">Alpha-1,4-glucan:maltose-1-phosphate maltosyltransferase</fullName>
        <shortName evidence="6">GMPMT</shortName>
        <ecNumber evidence="6">2.4.99.16</ecNumber>
    </recommendedName>
    <alternativeName>
        <fullName evidence="6">(1-&gt;4)-alpha-D-glucan:maltose-1-phosphate alpha-D-maltosyltransferase</fullName>
    </alternativeName>
</protein>
<dbReference type="EMBL" id="JACHOB010000002">
    <property type="protein sequence ID" value="MBB4659060.1"/>
    <property type="molecule type" value="Genomic_DNA"/>
</dbReference>
<keyword evidence="3 6" id="KW-0808">Transferase</keyword>
<dbReference type="InterPro" id="IPR021828">
    <property type="entry name" value="GlgE_dom_N/S"/>
</dbReference>
<feature type="region of interest" description="Disordered" evidence="7">
    <location>
        <begin position="669"/>
        <end position="692"/>
    </location>
</feature>
<feature type="active site" description="Nucleophile" evidence="6">
    <location>
        <position position="803"/>
    </location>
</feature>
<sequence>MSETKPLPGPKRKARAKKAPAGPRADAPAKRKARSVKKGAEPQAPVVVPSKAPLILAAGSHAPGAAAEMASRLGFTAILVSPYGPMGKPVRDVPDDTAAAVIREAGTGGAAVIAEMPWLLHARSSPLIEAHPDWFEGGAGRPEGPIADPRLPSQREARRLLIQRQELWEPLGQWFAERAKRLAAVGATGVRLPDLASAPAPFWSVVVGHLREALPDLLILGDALGGAFSGVAAAQDAGFDYILASDAWWDGRAGWFWDQKAALRVPTLGMPQGPDGDELRTRMPAGEGFAGFAASRTARSLLTSEALLVPASLIDQAGEDYEASLKALLAARKAAGWLDVPGPLVPAGTRGLLRASGDLRSAEHAWALAPGEGEALTAAGGLMVPSGRAIVLGTDRLVALTRRDGTGDKALPERQSRKLLDDLASRRVAIEDVYPVVNAGRFPAKRIVGDTLAVGADVFVDGHDIVAADLVLTEPGADPVRVPMRKGLNDRFGAQVTLTRMGSASFAIEAFKDRYASWLDEVTKKRAAGVNVEVETIEGQQIVEASLKVAEDAKLTEDEAEALRVTREAMRASKGETEAMLAALTNPALGEVLRRHGERAYLTRSRDYPLTVDRRQARFSSWYELFPRSQSGTTERHGTFDDVIGRLPYVKDLGFDVLYFPPIHPVGKTNRKGKNNSLKAEPGDVGSPYAIGSEEGGYTSVHPELGTIEDFDRLVTAAAEHGLEIALDIALNSSPDHPWIKSHPEWFDHRPDGTIKFAENPPKKYEDIVNLHYYGEAIPGLWYELRDMFLFWCEHRVRMFRIDNPHTKPYPLWEWIIAEVKRQYPDALFLSEAFTRPKVMKRLGKLGFTQSYTYYTWRNTKHELQTYVEQLTQTDDREVMNPNFFINTPDINPIPLQTNNRTAHVARTILAGTLASSYGLYNGIEIVESTVLPGKEEYLNSEKYEIRVWDMDRPGHIKDDIRLLNRLRRYHPALQDHCTVRFLTAWNDQVIWYAKRTPDLRDYLLFAVTFDYHGDQRAPCELPLWEFGLPDDASIDAQDLVTGSSFTWHGKMQDITLGPDRPYAAFQLFGPEDRLPRDPAPLYNDPKGA</sequence>
<dbReference type="Pfam" id="PF00128">
    <property type="entry name" value="Alpha-amylase"/>
    <property type="match status" value="1"/>
</dbReference>
<dbReference type="PANTHER" id="PTHR47786:SF2">
    <property type="entry name" value="GLYCOSYL HYDROLASE FAMILY 13 CATALYTIC DOMAIN-CONTAINING PROTEIN"/>
    <property type="match status" value="1"/>
</dbReference>
<feature type="binding site" evidence="6">
    <location>
        <position position="767"/>
    </location>
    <ligand>
        <name>alpha-maltose 1-phosphate</name>
        <dbReference type="ChEBI" id="CHEBI:63576"/>
    </ligand>
</feature>
<dbReference type="HAMAP" id="MF_02124">
    <property type="entry name" value="GlgE"/>
    <property type="match status" value="1"/>
</dbReference>
<evidence type="ECO:0000256" key="5">
    <source>
        <dbReference type="ARBA" id="ARBA00048735"/>
    </source>
</evidence>
<feature type="site" description="Transition state stabilizer" evidence="6">
    <location>
        <position position="890"/>
    </location>
</feature>
<evidence type="ECO:0000259" key="8">
    <source>
        <dbReference type="SMART" id="SM00642"/>
    </source>
</evidence>
<evidence type="ECO:0000256" key="6">
    <source>
        <dbReference type="HAMAP-Rule" id="MF_02124"/>
    </source>
</evidence>
<evidence type="ECO:0000256" key="1">
    <source>
        <dbReference type="ARBA" id="ARBA00011738"/>
    </source>
</evidence>
<evidence type="ECO:0000256" key="2">
    <source>
        <dbReference type="ARBA" id="ARBA00022676"/>
    </source>
</evidence>
<dbReference type="Pfam" id="PF11896">
    <property type="entry name" value="GlgE_dom_N_S"/>
    <property type="match status" value="1"/>
</dbReference>
<dbReference type="RefSeq" id="WP_221400931.1">
    <property type="nucleotide sequence ID" value="NZ_JACHOB010000002.1"/>
</dbReference>
<reference evidence="9 10" key="1">
    <citation type="submission" date="2020-08" db="EMBL/GenBank/DDBJ databases">
        <title>Genomic Encyclopedia of Type Strains, Phase IV (KMG-IV): sequencing the most valuable type-strain genomes for metagenomic binning, comparative biology and taxonomic classification.</title>
        <authorList>
            <person name="Goeker M."/>
        </authorList>
    </citation>
    <scope>NUCLEOTIDE SEQUENCE [LARGE SCALE GENOMIC DNA]</scope>
    <source>
        <strain evidence="9 10">DSM 102850</strain>
    </source>
</reference>
<dbReference type="GO" id="GO:0004553">
    <property type="term" value="F:hydrolase activity, hydrolyzing O-glycosyl compounds"/>
    <property type="evidence" value="ECO:0007669"/>
    <property type="project" value="InterPro"/>
</dbReference>
<dbReference type="CDD" id="cd11344">
    <property type="entry name" value="AmyAc_GlgE_like"/>
    <property type="match status" value="1"/>
</dbReference>
<feature type="binding site" evidence="6">
    <location>
        <position position="804"/>
    </location>
    <ligand>
        <name>alpha-maltose 1-phosphate</name>
        <dbReference type="ChEBI" id="CHEBI:63576"/>
    </ligand>
</feature>
<dbReference type="Gene3D" id="1.20.58.80">
    <property type="entry name" value="Phosphotransferase system, lactose/cellobiose-type IIA subunit"/>
    <property type="match status" value="1"/>
</dbReference>
<proteinExistence type="inferred from homology"/>
<dbReference type="InterPro" id="IPR013783">
    <property type="entry name" value="Ig-like_fold"/>
</dbReference>
<accession>A0A840I4W0</accession>
<comment type="subunit">
    <text evidence="1 6">Homodimer.</text>
</comment>
<comment type="similarity">
    <text evidence="6">Belongs to the glycosyl hydrolase 13 family. GlgE subfamily.</text>
</comment>
<feature type="binding site" evidence="6">
    <location>
        <begin position="943"/>
        <end position="944"/>
    </location>
    <ligand>
        <name>alpha-maltose 1-phosphate</name>
        <dbReference type="ChEBI" id="CHEBI:63576"/>
    </ligand>
</feature>
<dbReference type="GO" id="GO:0016758">
    <property type="term" value="F:hexosyltransferase activity"/>
    <property type="evidence" value="ECO:0007669"/>
    <property type="project" value="UniProtKB-UniRule"/>
</dbReference>
<dbReference type="InterPro" id="IPR049171">
    <property type="entry name" value="GLGE_C"/>
</dbReference>
<evidence type="ECO:0000256" key="7">
    <source>
        <dbReference type="SAM" id="MobiDB-lite"/>
    </source>
</evidence>